<gene>
    <name evidence="8" type="ORF">WMY93_003575</name>
</gene>
<dbReference type="SUPFAM" id="SSF53383">
    <property type="entry name" value="PLP-dependent transferases"/>
    <property type="match status" value="1"/>
</dbReference>
<reference evidence="9" key="1">
    <citation type="submission" date="2024-04" db="EMBL/GenBank/DDBJ databases">
        <title>Salinicola lusitanus LLJ914,a marine bacterium isolated from the Okinawa Trough.</title>
        <authorList>
            <person name="Li J."/>
        </authorList>
    </citation>
    <scope>NUCLEOTIDE SEQUENCE [LARGE SCALE GENOMIC DNA]</scope>
</reference>
<protein>
    <recommendedName>
        <fullName evidence="7">Aminotransferase class I/classII large domain-containing protein</fullName>
    </recommendedName>
</protein>
<dbReference type="FunFam" id="3.90.1150.10:FF:000004">
    <property type="entry name" value="2-amino-3-ketobutyrate coenzyme A ligase"/>
    <property type="match status" value="1"/>
</dbReference>
<dbReference type="InterPro" id="IPR015424">
    <property type="entry name" value="PyrdxlP-dep_Trfase"/>
</dbReference>
<dbReference type="GO" id="GO:0008890">
    <property type="term" value="F:glycine C-acetyltransferase activity"/>
    <property type="evidence" value="ECO:0007669"/>
    <property type="project" value="InterPro"/>
</dbReference>
<dbReference type="InterPro" id="IPR001917">
    <property type="entry name" value="Aminotrans_II_pyridoxalP_BS"/>
</dbReference>
<organism evidence="8 9">
    <name type="scientific">Mugilogobius chulae</name>
    <name type="common">yellowstripe goby</name>
    <dbReference type="NCBI Taxonomy" id="88201"/>
    <lineage>
        <taxon>Eukaryota</taxon>
        <taxon>Metazoa</taxon>
        <taxon>Chordata</taxon>
        <taxon>Craniata</taxon>
        <taxon>Vertebrata</taxon>
        <taxon>Euteleostomi</taxon>
        <taxon>Actinopterygii</taxon>
        <taxon>Neopterygii</taxon>
        <taxon>Teleostei</taxon>
        <taxon>Neoteleostei</taxon>
        <taxon>Acanthomorphata</taxon>
        <taxon>Gobiaria</taxon>
        <taxon>Gobiiformes</taxon>
        <taxon>Gobioidei</taxon>
        <taxon>Gobiidae</taxon>
        <taxon>Gobionellinae</taxon>
        <taxon>Mugilogobius</taxon>
    </lineage>
</organism>
<keyword evidence="5" id="KW-0012">Acyltransferase</keyword>
<dbReference type="Pfam" id="PF00155">
    <property type="entry name" value="Aminotran_1_2"/>
    <property type="match status" value="1"/>
</dbReference>
<dbReference type="Gene3D" id="3.90.1150.10">
    <property type="entry name" value="Aspartate Aminotransferase, domain 1"/>
    <property type="match status" value="1"/>
</dbReference>
<evidence type="ECO:0000256" key="5">
    <source>
        <dbReference type="ARBA" id="ARBA00023315"/>
    </source>
</evidence>
<comment type="cofactor">
    <cofactor evidence="1 6">
        <name>pyridoxal 5'-phosphate</name>
        <dbReference type="ChEBI" id="CHEBI:597326"/>
    </cofactor>
</comment>
<dbReference type="InterPro" id="IPR004839">
    <property type="entry name" value="Aminotransferase_I/II_large"/>
</dbReference>
<dbReference type="GO" id="GO:0030170">
    <property type="term" value="F:pyridoxal phosphate binding"/>
    <property type="evidence" value="ECO:0007669"/>
    <property type="project" value="InterPro"/>
</dbReference>
<dbReference type="PANTHER" id="PTHR13693">
    <property type="entry name" value="CLASS II AMINOTRANSFERASE/8-AMINO-7-OXONONANOATE SYNTHASE"/>
    <property type="match status" value="1"/>
</dbReference>
<dbReference type="InterPro" id="IPR050087">
    <property type="entry name" value="AON_synthase_class-II"/>
</dbReference>
<dbReference type="InterPro" id="IPR015422">
    <property type="entry name" value="PyrdxlP-dep_Trfase_small"/>
</dbReference>
<dbReference type="GO" id="GO:0005739">
    <property type="term" value="C:mitochondrion"/>
    <property type="evidence" value="ECO:0007669"/>
    <property type="project" value="TreeGrafter"/>
</dbReference>
<evidence type="ECO:0000256" key="1">
    <source>
        <dbReference type="ARBA" id="ARBA00001933"/>
    </source>
</evidence>
<dbReference type="GO" id="GO:0006567">
    <property type="term" value="P:L-threonine catabolic process"/>
    <property type="evidence" value="ECO:0007669"/>
    <property type="project" value="InterPro"/>
</dbReference>
<evidence type="ECO:0000256" key="4">
    <source>
        <dbReference type="ARBA" id="ARBA00022898"/>
    </source>
</evidence>
<keyword evidence="9" id="KW-1185">Reference proteome</keyword>
<dbReference type="NCBIfam" id="TIGR01822">
    <property type="entry name" value="2am3keto_CoA"/>
    <property type="match status" value="1"/>
</dbReference>
<dbReference type="PROSITE" id="PS00599">
    <property type="entry name" value="AA_TRANSFER_CLASS_2"/>
    <property type="match status" value="1"/>
</dbReference>
<dbReference type="Gene3D" id="3.40.640.10">
    <property type="entry name" value="Type I PLP-dependent aspartate aminotransferase-like (Major domain)"/>
    <property type="match status" value="1"/>
</dbReference>
<evidence type="ECO:0000313" key="8">
    <source>
        <dbReference type="EMBL" id="KAK7940249.1"/>
    </source>
</evidence>
<evidence type="ECO:0000256" key="3">
    <source>
        <dbReference type="ARBA" id="ARBA00022679"/>
    </source>
</evidence>
<comment type="caution">
    <text evidence="8">The sequence shown here is derived from an EMBL/GenBank/DDBJ whole genome shotgun (WGS) entry which is preliminary data.</text>
</comment>
<dbReference type="PANTHER" id="PTHR13693:SF102">
    <property type="entry name" value="2-AMINO-3-KETOBUTYRATE COENZYME A LIGASE, MITOCHONDRIAL"/>
    <property type="match status" value="1"/>
</dbReference>
<evidence type="ECO:0000256" key="6">
    <source>
        <dbReference type="RuleBase" id="RU003693"/>
    </source>
</evidence>
<sequence>MSLRKAVSLLKPVQGLPRLSVSGLNRGYSAVAEARALLETELDSIRAAGTWKGERVITSKQGPHINVDGSSGGGFTSRTFEAFNDLHKNLEQKLAQFHEREDCILYASCLMPMLVLLGPDDAVLSDELNHASIIDGIRLCRAKRLRYKHMDLSDLETKLKEAQSSRMRLVVTDGVFSMDGDVAPLPGICDLAEQYEAMVFIDECHATGFLGPRGRGTDELLGVMNRVQIINSTLGKALGGAAGGYTVGPKPLIDLLRQRSRPYLFSNSLPPPVVGSAMKAVELLMASNEIAQSMSAKTMRFRNKMTAAGFTIAGSAHPICPVMLGDARLASVMADDMLKLGIYVIGFSYPVVPKGKARIRVQISAAHTDDDIDHCVDAFIQTGRKHGVVS</sequence>
<evidence type="ECO:0000256" key="2">
    <source>
        <dbReference type="ARBA" id="ARBA00008392"/>
    </source>
</evidence>
<dbReference type="EMBL" id="JBBPFD010000002">
    <property type="protein sequence ID" value="KAK7940249.1"/>
    <property type="molecule type" value="Genomic_DNA"/>
</dbReference>
<dbReference type="AlphaFoldDB" id="A0AAW0PZY5"/>
<feature type="domain" description="Aminotransferase class I/classII large" evidence="7">
    <location>
        <begin position="85"/>
        <end position="379"/>
    </location>
</feature>
<dbReference type="InterPro" id="IPR011282">
    <property type="entry name" value="2am3keto_CoA_ligase"/>
</dbReference>
<evidence type="ECO:0000313" key="9">
    <source>
        <dbReference type="Proteomes" id="UP001460270"/>
    </source>
</evidence>
<proteinExistence type="inferred from homology"/>
<accession>A0AAW0PZY5</accession>
<name>A0AAW0PZY5_9GOBI</name>
<evidence type="ECO:0000259" key="7">
    <source>
        <dbReference type="Pfam" id="PF00155"/>
    </source>
</evidence>
<dbReference type="InterPro" id="IPR015421">
    <property type="entry name" value="PyrdxlP-dep_Trfase_major"/>
</dbReference>
<dbReference type="Proteomes" id="UP001460270">
    <property type="component" value="Unassembled WGS sequence"/>
</dbReference>
<keyword evidence="3" id="KW-0808">Transferase</keyword>
<keyword evidence="4 6" id="KW-0663">Pyridoxal phosphate</keyword>
<comment type="similarity">
    <text evidence="2 6">Belongs to the class-II pyridoxal-phosphate-dependent aminotransferase family.</text>
</comment>